<dbReference type="InterPro" id="IPR001872">
    <property type="entry name" value="Peptidase_A8"/>
</dbReference>
<keyword evidence="2 9" id="KW-1003">Cell membrane</keyword>
<evidence type="ECO:0000256" key="10">
    <source>
        <dbReference type="RuleBase" id="RU000594"/>
    </source>
</evidence>
<keyword evidence="6 9" id="KW-0378">Hydrolase</keyword>
<feature type="transmembrane region" description="Helical" evidence="9">
    <location>
        <begin position="100"/>
        <end position="118"/>
    </location>
</feature>
<dbReference type="NCBIfam" id="NF011371">
    <property type="entry name" value="PRK14790.1"/>
    <property type="match status" value="1"/>
</dbReference>
<comment type="subcellular location">
    <subcellularLocation>
        <location evidence="9">Cell membrane</location>
        <topology evidence="9">Multi-pass membrane protein</topology>
    </subcellularLocation>
</comment>
<evidence type="ECO:0000256" key="8">
    <source>
        <dbReference type="ARBA" id="ARBA00023136"/>
    </source>
</evidence>
<feature type="active site" evidence="9">
    <location>
        <position position="128"/>
    </location>
</feature>
<dbReference type="UniPathway" id="UPA00665"/>
<dbReference type="Pfam" id="PF01252">
    <property type="entry name" value="Peptidase_A8"/>
    <property type="match status" value="1"/>
</dbReference>
<feature type="active site" evidence="9">
    <location>
        <position position="142"/>
    </location>
</feature>
<dbReference type="NCBIfam" id="TIGR00077">
    <property type="entry name" value="lspA"/>
    <property type="match status" value="1"/>
</dbReference>
<evidence type="ECO:0000256" key="9">
    <source>
        <dbReference type="HAMAP-Rule" id="MF_00161"/>
    </source>
</evidence>
<gene>
    <name evidence="9 12" type="primary">lspA</name>
    <name evidence="12" type="ORF">EI684_16600</name>
</gene>
<evidence type="ECO:0000256" key="7">
    <source>
        <dbReference type="ARBA" id="ARBA00022989"/>
    </source>
</evidence>
<dbReference type="HAMAP" id="MF_00161">
    <property type="entry name" value="LspA"/>
    <property type="match status" value="1"/>
</dbReference>
<evidence type="ECO:0000256" key="6">
    <source>
        <dbReference type="ARBA" id="ARBA00022801"/>
    </source>
</evidence>
<dbReference type="AlphaFoldDB" id="A0A426TUS9"/>
<feature type="transmembrane region" description="Helical" evidence="9">
    <location>
        <begin position="133"/>
        <end position="154"/>
    </location>
</feature>
<evidence type="ECO:0000256" key="4">
    <source>
        <dbReference type="ARBA" id="ARBA00022692"/>
    </source>
</evidence>
<dbReference type="GO" id="GO:0004190">
    <property type="term" value="F:aspartic-type endopeptidase activity"/>
    <property type="evidence" value="ECO:0007669"/>
    <property type="project" value="UniProtKB-UniRule"/>
</dbReference>
<evidence type="ECO:0000256" key="1">
    <source>
        <dbReference type="ARBA" id="ARBA00006139"/>
    </source>
</evidence>
<evidence type="ECO:0000256" key="2">
    <source>
        <dbReference type="ARBA" id="ARBA00022475"/>
    </source>
</evidence>
<keyword evidence="8 9" id="KW-0472">Membrane</keyword>
<feature type="transmembrane region" description="Helical" evidence="9">
    <location>
        <begin position="12"/>
        <end position="34"/>
    </location>
</feature>
<evidence type="ECO:0000313" key="13">
    <source>
        <dbReference type="Proteomes" id="UP000280307"/>
    </source>
</evidence>
<comment type="caution">
    <text evidence="12">The sequence shown here is derived from an EMBL/GenBank/DDBJ whole genome shotgun (WGS) entry which is preliminary data.</text>
</comment>
<evidence type="ECO:0000313" key="12">
    <source>
        <dbReference type="EMBL" id="RRR69096.1"/>
    </source>
</evidence>
<dbReference type="PANTHER" id="PTHR33695">
    <property type="entry name" value="LIPOPROTEIN SIGNAL PEPTIDASE"/>
    <property type="match status" value="1"/>
</dbReference>
<evidence type="ECO:0000256" key="3">
    <source>
        <dbReference type="ARBA" id="ARBA00022670"/>
    </source>
</evidence>
<protein>
    <recommendedName>
        <fullName evidence="9">Lipoprotein signal peptidase</fullName>
        <ecNumber evidence="9">3.4.23.36</ecNumber>
    </recommendedName>
    <alternativeName>
        <fullName evidence="9">Prolipoprotein signal peptidase</fullName>
    </alternativeName>
    <alternativeName>
        <fullName evidence="9">Signal peptidase II</fullName>
        <shortName evidence="9">SPase II</shortName>
    </alternativeName>
</protein>
<feature type="transmembrane region" description="Helical" evidence="9">
    <location>
        <begin position="75"/>
        <end position="91"/>
    </location>
</feature>
<dbReference type="Proteomes" id="UP000280307">
    <property type="component" value="Unassembled WGS sequence"/>
</dbReference>
<keyword evidence="4 9" id="KW-0812">Transmembrane</keyword>
<dbReference type="EC" id="3.4.23.36" evidence="9"/>
<dbReference type="GO" id="GO:0006508">
    <property type="term" value="P:proteolysis"/>
    <property type="evidence" value="ECO:0007669"/>
    <property type="project" value="UniProtKB-KW"/>
</dbReference>
<accession>A0A426TUS9</accession>
<comment type="function">
    <text evidence="9 10">This protein specifically catalyzes the removal of signal peptides from prolipoproteins.</text>
</comment>
<proteinExistence type="inferred from homology"/>
<dbReference type="PANTHER" id="PTHR33695:SF1">
    <property type="entry name" value="LIPOPROTEIN SIGNAL PEPTIDASE"/>
    <property type="match status" value="1"/>
</dbReference>
<sequence>MRSSVQQRNRRVWMIPSGVATVGLILDQLSKWWVAQTLGPITMTHFIPLFGETVRIAYSHNTGVAFSLFQGHSEILTLTAILILAGAIYFYRTQMPNERFSAQLTLGLILGGALGNIVDRVRLGYVVDFIQVGWWPIFNLADSLICVGAGLLMLQILRDDLRQAGHGNNQALRPQ</sequence>
<evidence type="ECO:0000256" key="11">
    <source>
        <dbReference type="RuleBase" id="RU004181"/>
    </source>
</evidence>
<comment type="catalytic activity">
    <reaction evidence="9 10">
        <text>Release of signal peptides from bacterial membrane prolipoproteins. Hydrolyzes -Xaa-Yaa-Zaa-|-(S,diacylglyceryl)Cys-, in which Xaa is hydrophobic (preferably Leu), and Yaa (Ala or Ser) and Zaa (Gly or Ala) have small, neutral side chains.</text>
        <dbReference type="EC" id="3.4.23.36"/>
    </reaction>
</comment>
<name>A0A426TUS9_9CHLR</name>
<keyword evidence="5 9" id="KW-0064">Aspartyl protease</keyword>
<keyword evidence="7 9" id="KW-1133">Transmembrane helix</keyword>
<comment type="pathway">
    <text evidence="9">Protein modification; lipoprotein biosynthesis (signal peptide cleavage).</text>
</comment>
<comment type="similarity">
    <text evidence="1 9 11">Belongs to the peptidase A8 family.</text>
</comment>
<keyword evidence="3 9" id="KW-0645">Protease</keyword>
<dbReference type="GO" id="GO:0005886">
    <property type="term" value="C:plasma membrane"/>
    <property type="evidence" value="ECO:0007669"/>
    <property type="project" value="UniProtKB-SubCell"/>
</dbReference>
<evidence type="ECO:0000256" key="5">
    <source>
        <dbReference type="ARBA" id="ARBA00022750"/>
    </source>
</evidence>
<dbReference type="PROSITE" id="PS00855">
    <property type="entry name" value="SPASE_II"/>
    <property type="match status" value="1"/>
</dbReference>
<dbReference type="EMBL" id="RSAS01000670">
    <property type="protein sequence ID" value="RRR69096.1"/>
    <property type="molecule type" value="Genomic_DNA"/>
</dbReference>
<dbReference type="PRINTS" id="PR00781">
    <property type="entry name" value="LIPOSIGPTASE"/>
</dbReference>
<reference evidence="12 13" key="1">
    <citation type="submission" date="2018-12" db="EMBL/GenBank/DDBJ databases">
        <title>Genome Sequence of Candidatus Viridilinea halotolerans isolated from saline sulfide-rich spring.</title>
        <authorList>
            <person name="Grouzdev D.S."/>
            <person name="Burganskaya E.I."/>
            <person name="Krutkina M.S."/>
            <person name="Sukhacheva M.V."/>
            <person name="Gorlenko V.M."/>
        </authorList>
    </citation>
    <scope>NUCLEOTIDE SEQUENCE [LARGE SCALE GENOMIC DNA]</scope>
    <source>
        <strain evidence="12">Chok-6</strain>
    </source>
</reference>
<organism evidence="12 13">
    <name type="scientific">Candidatus Viridilinea halotolerans</name>
    <dbReference type="NCBI Taxonomy" id="2491704"/>
    <lineage>
        <taxon>Bacteria</taxon>
        <taxon>Bacillati</taxon>
        <taxon>Chloroflexota</taxon>
        <taxon>Chloroflexia</taxon>
        <taxon>Chloroflexales</taxon>
        <taxon>Chloroflexineae</taxon>
        <taxon>Oscillochloridaceae</taxon>
        <taxon>Candidatus Viridilinea</taxon>
    </lineage>
</organism>